<evidence type="ECO:0000256" key="3">
    <source>
        <dbReference type="ARBA" id="ARBA00022840"/>
    </source>
</evidence>
<keyword evidence="7" id="KW-1185">Reference proteome</keyword>
<feature type="compositionally biased region" description="Polar residues" evidence="4">
    <location>
        <begin position="686"/>
        <end position="702"/>
    </location>
</feature>
<evidence type="ECO:0000256" key="1">
    <source>
        <dbReference type="ARBA" id="ARBA00006914"/>
    </source>
</evidence>
<dbReference type="Pfam" id="PF16725">
    <property type="entry name" value="Nucleolin_bd"/>
    <property type="match status" value="1"/>
</dbReference>
<dbReference type="InterPro" id="IPR027417">
    <property type="entry name" value="P-loop_NTPase"/>
</dbReference>
<feature type="domain" description="AAA+ ATPase" evidence="5">
    <location>
        <begin position="861"/>
        <end position="998"/>
    </location>
</feature>
<dbReference type="Gene3D" id="1.10.10.2010">
    <property type="match status" value="1"/>
</dbReference>
<dbReference type="GO" id="GO:0003723">
    <property type="term" value="F:RNA binding"/>
    <property type="evidence" value="ECO:0007669"/>
    <property type="project" value="TreeGrafter"/>
</dbReference>
<dbReference type="PROSITE" id="PS00674">
    <property type="entry name" value="AAA"/>
    <property type="match status" value="2"/>
</dbReference>
<feature type="compositionally biased region" description="Basic and acidic residues" evidence="4">
    <location>
        <begin position="589"/>
        <end position="599"/>
    </location>
</feature>
<evidence type="ECO:0000256" key="2">
    <source>
        <dbReference type="ARBA" id="ARBA00022741"/>
    </source>
</evidence>
<dbReference type="EMBL" id="JAPTSV010000008">
    <property type="protein sequence ID" value="KAJ1525236.1"/>
    <property type="molecule type" value="Genomic_DNA"/>
</dbReference>
<dbReference type="InterPro" id="IPR003959">
    <property type="entry name" value="ATPase_AAA_core"/>
</dbReference>
<dbReference type="Gene3D" id="3.40.50.300">
    <property type="entry name" value="P-loop containing nucleotide triphosphate hydrolases"/>
    <property type="match status" value="2"/>
</dbReference>
<feature type="domain" description="AAA+ ATPase" evidence="5">
    <location>
        <begin position="361"/>
        <end position="500"/>
    </location>
</feature>
<dbReference type="Pfam" id="PF00004">
    <property type="entry name" value="AAA"/>
    <property type="match status" value="2"/>
</dbReference>
<comment type="similarity">
    <text evidence="1">Belongs to the AAA ATPase family.</text>
</comment>
<dbReference type="FunFam" id="1.10.8.60:FF:000112">
    <property type="entry name" value="Smallminded, isoform A"/>
    <property type="match status" value="1"/>
</dbReference>
<dbReference type="PANTHER" id="PTHR23077:SF171">
    <property type="entry name" value="NUCLEAR VALOSIN-CONTAINING PROTEIN-LIKE"/>
    <property type="match status" value="1"/>
</dbReference>
<dbReference type="InterPro" id="IPR031996">
    <property type="entry name" value="NVL2_nucleolin-bd"/>
</dbReference>
<dbReference type="InterPro" id="IPR041569">
    <property type="entry name" value="AAA_lid_3"/>
</dbReference>
<organism evidence="6 7">
    <name type="scientific">Megalurothrips usitatus</name>
    <name type="common">bean blossom thrips</name>
    <dbReference type="NCBI Taxonomy" id="439358"/>
    <lineage>
        <taxon>Eukaryota</taxon>
        <taxon>Metazoa</taxon>
        <taxon>Ecdysozoa</taxon>
        <taxon>Arthropoda</taxon>
        <taxon>Hexapoda</taxon>
        <taxon>Insecta</taxon>
        <taxon>Pterygota</taxon>
        <taxon>Neoptera</taxon>
        <taxon>Paraneoptera</taxon>
        <taxon>Thysanoptera</taxon>
        <taxon>Terebrantia</taxon>
        <taxon>Thripoidea</taxon>
        <taxon>Thripidae</taxon>
        <taxon>Megalurothrips</taxon>
    </lineage>
</organism>
<accession>A0AAV7XGN1</accession>
<feature type="region of interest" description="Disordered" evidence="4">
    <location>
        <begin position="1085"/>
        <end position="1115"/>
    </location>
</feature>
<keyword evidence="2" id="KW-0547">Nucleotide-binding</keyword>
<dbReference type="InterPro" id="IPR003593">
    <property type="entry name" value="AAA+_ATPase"/>
</dbReference>
<gene>
    <name evidence="6" type="ORF">ONE63_010061</name>
</gene>
<protein>
    <recommendedName>
        <fullName evidence="5">AAA+ ATPase domain-containing protein</fullName>
    </recommendedName>
</protein>
<dbReference type="GO" id="GO:0005634">
    <property type="term" value="C:nucleus"/>
    <property type="evidence" value="ECO:0007669"/>
    <property type="project" value="TreeGrafter"/>
</dbReference>
<dbReference type="GO" id="GO:0042254">
    <property type="term" value="P:ribosome biogenesis"/>
    <property type="evidence" value="ECO:0007669"/>
    <property type="project" value="TreeGrafter"/>
</dbReference>
<feature type="region of interest" description="Disordered" evidence="4">
    <location>
        <begin position="276"/>
        <end position="315"/>
    </location>
</feature>
<dbReference type="GO" id="GO:0016887">
    <property type="term" value="F:ATP hydrolysis activity"/>
    <property type="evidence" value="ECO:0007669"/>
    <property type="project" value="InterPro"/>
</dbReference>
<sequence>MTSSNEVITLEGTGDNGEAEPMKFRTNFKPKTQMKYYPYFSDPAIVPRVKQYLEDNKKQVYIDIDRMVADLQKRYREYSKKKRSAFKASVEKAFQVVLQTYSVNDDTAKDVTDSSSEEMDIDSEDVDLIVDTNSTNNQVMNMYLQQTAMKKLASKSNAGNDEAKELIDISSDDNDEDEVPAKRIKHADATHGSESKIVSPSNSQQHKTNGQTLPSAATAAAAQEKAAVTNSTVADTNEPVKHTPAASVPAAPALKAAPVAVVTPPTVAALAVSTSIPVAPPSPSVSERPKRKRPAADSVAGLPSNSVIDDVPKKRRREIPVAQPNCSFKDVGGCSSVLQEVCKMLVHLRHPEIFEQIGVSPPRGFLLHGPPGCGKTHLASAIAGELGVPLLKVAAPELVAGVSGESEERIRDLFDQAVSIAPCVLFLDEIDAITPNRSNAQREMERRIVAQLLTVLDELPEKEGGNQVLVIGATNRPDSLDPALRRAGRFDREVCMGIPDRDARVHILRVVCGRLALASDVSSEAGIEELASLTPGFVGADLAALTREAAMVAVNRVFAQYQESKVNVDEAKSVSESQETVETTIERSGVVEEESKPAVEETPALATQEPMETSVEIETKSDGDTVADVESKQDSVENSTEQESIEEKKDDENCSEQTETVELEDADKEVQNVNQVQETDNKDETLTLTPNSTEEAKTASQDDTGKTDSAEINNEVPSENNKTGGDGDVLEVDMVECPKETSEESGNKSDSVEGQQKVLELSQKLMPSSVWSPELCQLMAWLKDTPPLTPEQLSGLTITMQDFHEALRHVQPSAKREGFATVPDVTWDDIGSLANVRAELQLSVLAPVRYAKQFAELGLNAPAGVLLCGPPGCGKTLLAKAVANEAGINFISVKGPELLNMYVGESERAVRQVFQRARSSAPCVIFFDELDALCPKRSDSGDNGVSSRVVNQLLTEMDGVEGRSAVFLMAASNRPDIIDPAVLRPGRLDKVVYVGLPSSEDRKDILRALTKNGTRPQLAADVDLAELSRRSQLEGYSGADLAALVREAGVQALREFITAGDSQTGPLSVALAHFNSAADKIRPSVTEKDRKHYEKLQEKYSRTATQEKPETMDIA</sequence>
<feature type="compositionally biased region" description="Polar residues" evidence="4">
    <location>
        <begin position="710"/>
        <end position="723"/>
    </location>
</feature>
<feature type="region of interest" description="Disordered" evidence="4">
    <location>
        <begin position="1"/>
        <end position="22"/>
    </location>
</feature>
<dbReference type="FunFam" id="3.40.50.300:FF:000600">
    <property type="entry name" value="Nuclear valosin-containing protein-like"/>
    <property type="match status" value="1"/>
</dbReference>
<feature type="compositionally biased region" description="Low complexity" evidence="4">
    <location>
        <begin position="216"/>
        <end position="227"/>
    </location>
</feature>
<dbReference type="Pfam" id="PF17862">
    <property type="entry name" value="AAA_lid_3"/>
    <property type="match status" value="2"/>
</dbReference>
<keyword evidence="3" id="KW-0067">ATP-binding</keyword>
<dbReference type="GO" id="GO:1990275">
    <property type="term" value="F:preribosome binding"/>
    <property type="evidence" value="ECO:0007669"/>
    <property type="project" value="TreeGrafter"/>
</dbReference>
<reference evidence="6" key="1">
    <citation type="submission" date="2022-12" db="EMBL/GenBank/DDBJ databases">
        <title>Chromosome-level genome assembly of the bean flower thrips Megalurothrips usitatus.</title>
        <authorList>
            <person name="Ma L."/>
            <person name="Liu Q."/>
            <person name="Li H."/>
            <person name="Cai W."/>
        </authorList>
    </citation>
    <scope>NUCLEOTIDE SEQUENCE</scope>
    <source>
        <strain evidence="6">Cailab_2022a</strain>
    </source>
</reference>
<comment type="caution">
    <text evidence="6">The sequence shown here is derived from an EMBL/GenBank/DDBJ whole genome shotgun (WGS) entry which is preliminary data.</text>
</comment>
<dbReference type="CDD" id="cd19518">
    <property type="entry name" value="RecA-like_NVL_r1-like"/>
    <property type="match status" value="1"/>
</dbReference>
<evidence type="ECO:0000313" key="6">
    <source>
        <dbReference type="EMBL" id="KAJ1525236.1"/>
    </source>
</evidence>
<dbReference type="GO" id="GO:0005524">
    <property type="term" value="F:ATP binding"/>
    <property type="evidence" value="ECO:0007669"/>
    <property type="project" value="UniProtKB-KW"/>
</dbReference>
<dbReference type="InterPro" id="IPR050168">
    <property type="entry name" value="AAA_ATPase_domain"/>
</dbReference>
<dbReference type="CDD" id="cd19530">
    <property type="entry name" value="RecA-like_NVL_r2-like"/>
    <property type="match status" value="1"/>
</dbReference>
<feature type="compositionally biased region" description="Polar residues" evidence="4">
    <location>
        <begin position="574"/>
        <end position="583"/>
    </location>
</feature>
<feature type="compositionally biased region" description="Polar residues" evidence="4">
    <location>
        <begin position="196"/>
        <end position="215"/>
    </location>
</feature>
<proteinExistence type="inferred from homology"/>
<evidence type="ECO:0000259" key="5">
    <source>
        <dbReference type="SMART" id="SM00382"/>
    </source>
</evidence>
<dbReference type="FunFam" id="3.40.50.300:FF:000149">
    <property type="entry name" value="Nuclear valosin-containing protein-like"/>
    <property type="match status" value="1"/>
</dbReference>
<name>A0AAV7XGN1_9NEOP</name>
<dbReference type="Gene3D" id="1.10.8.60">
    <property type="match status" value="2"/>
</dbReference>
<dbReference type="AlphaFoldDB" id="A0AAV7XGN1"/>
<feature type="region of interest" description="Disordered" evidence="4">
    <location>
        <begin position="186"/>
        <end position="243"/>
    </location>
</feature>
<dbReference type="InterPro" id="IPR038100">
    <property type="entry name" value="NLV2_N_sf"/>
</dbReference>
<dbReference type="PANTHER" id="PTHR23077">
    <property type="entry name" value="AAA-FAMILY ATPASE"/>
    <property type="match status" value="1"/>
</dbReference>
<dbReference type="Proteomes" id="UP001075354">
    <property type="component" value="Chromosome 8"/>
</dbReference>
<evidence type="ECO:0000313" key="7">
    <source>
        <dbReference type="Proteomes" id="UP001075354"/>
    </source>
</evidence>
<feature type="compositionally biased region" description="Basic and acidic residues" evidence="4">
    <location>
        <begin position="617"/>
        <end position="635"/>
    </location>
</feature>
<feature type="region of interest" description="Disordered" evidence="4">
    <location>
        <begin position="568"/>
        <end position="729"/>
    </location>
</feature>
<dbReference type="SMART" id="SM00382">
    <property type="entry name" value="AAA"/>
    <property type="match status" value="2"/>
</dbReference>
<dbReference type="SUPFAM" id="SSF52540">
    <property type="entry name" value="P-loop containing nucleoside triphosphate hydrolases"/>
    <property type="match status" value="2"/>
</dbReference>
<dbReference type="InterPro" id="IPR003960">
    <property type="entry name" value="ATPase_AAA_CS"/>
</dbReference>
<evidence type="ECO:0000256" key="4">
    <source>
        <dbReference type="SAM" id="MobiDB-lite"/>
    </source>
</evidence>